<reference evidence="4 5" key="1">
    <citation type="submission" date="2019-06" db="EMBL/GenBank/DDBJ databases">
        <title>A chromosome-scale genome assembly of the European perch, Perca fluviatilis.</title>
        <authorList>
            <person name="Roques C."/>
            <person name="Zahm M."/>
            <person name="Cabau C."/>
            <person name="Klopp C."/>
            <person name="Bouchez O."/>
            <person name="Donnadieu C."/>
            <person name="Kuhl H."/>
            <person name="Gislard M."/>
            <person name="Guendouz S."/>
            <person name="Journot L."/>
            <person name="Haffray P."/>
            <person name="Bestin A."/>
            <person name="Morvezen R."/>
            <person name="Feron R."/>
            <person name="Wen M."/>
            <person name="Jouanno E."/>
            <person name="Herpin A."/>
            <person name="Schartl M."/>
            <person name="Postlethwait J."/>
            <person name="Schaerlinger B."/>
            <person name="Chardard D."/>
            <person name="Lecocq T."/>
            <person name="Poncet C."/>
            <person name="Jaffrelo L."/>
            <person name="Lampietro C."/>
            <person name="Guiguen Y."/>
        </authorList>
    </citation>
    <scope>NUCLEOTIDE SEQUENCE [LARGE SCALE GENOMIC DNA]</scope>
    <source>
        <tissue evidence="4">Blood</tissue>
    </source>
</reference>
<evidence type="ECO:0000256" key="1">
    <source>
        <dbReference type="ARBA" id="ARBA00023157"/>
    </source>
</evidence>
<sequence length="111" mass="11978">MHMPMNALPELMDVDEEASTGVPEKNVPLQATDCQLEKAGVKPVQVPGFRPVCDERGLYQAQQCFKHHCWCVNPVNGLEVVGSLRKGQASCGAPVFTGAMSKLLTVPDEAV</sequence>
<gene>
    <name evidence="4" type="ORF">PFLUV_G00221160</name>
</gene>
<organism evidence="4 5">
    <name type="scientific">Perca fluviatilis</name>
    <name type="common">European perch</name>
    <dbReference type="NCBI Taxonomy" id="8168"/>
    <lineage>
        <taxon>Eukaryota</taxon>
        <taxon>Metazoa</taxon>
        <taxon>Chordata</taxon>
        <taxon>Craniata</taxon>
        <taxon>Vertebrata</taxon>
        <taxon>Euteleostomi</taxon>
        <taxon>Actinopterygii</taxon>
        <taxon>Neopterygii</taxon>
        <taxon>Teleostei</taxon>
        <taxon>Neoteleostei</taxon>
        <taxon>Acanthomorphata</taxon>
        <taxon>Eupercaria</taxon>
        <taxon>Perciformes</taxon>
        <taxon>Percoidei</taxon>
        <taxon>Percidae</taxon>
        <taxon>Percinae</taxon>
        <taxon>Perca</taxon>
    </lineage>
</organism>
<dbReference type="SMART" id="SM00211">
    <property type="entry name" value="TY"/>
    <property type="match status" value="1"/>
</dbReference>
<dbReference type="SUPFAM" id="SSF57610">
    <property type="entry name" value="Thyroglobulin type-1 domain"/>
    <property type="match status" value="1"/>
</dbReference>
<feature type="disulfide bond" evidence="2">
    <location>
        <begin position="71"/>
        <end position="91"/>
    </location>
</feature>
<feature type="disulfide bond" evidence="2">
    <location>
        <begin position="34"/>
        <end position="53"/>
    </location>
</feature>
<protein>
    <recommendedName>
        <fullName evidence="3">Thyroglobulin type-1 domain-containing protein</fullName>
    </recommendedName>
</protein>
<dbReference type="EMBL" id="VHII01000019">
    <property type="protein sequence ID" value="KAF1375530.1"/>
    <property type="molecule type" value="Genomic_DNA"/>
</dbReference>
<dbReference type="Proteomes" id="UP000465112">
    <property type="component" value="Chromosome 19"/>
</dbReference>
<dbReference type="PROSITE" id="PS51162">
    <property type="entry name" value="THYROGLOBULIN_1_2"/>
    <property type="match status" value="1"/>
</dbReference>
<name>A0A6A5E4L1_PERFL</name>
<comment type="caution">
    <text evidence="2">Lacks conserved residue(s) required for the propagation of feature annotation.</text>
</comment>
<evidence type="ECO:0000313" key="4">
    <source>
        <dbReference type="EMBL" id="KAF1375530.1"/>
    </source>
</evidence>
<accession>A0A6A5E4L1</accession>
<dbReference type="Pfam" id="PF00086">
    <property type="entry name" value="Thyroglobulin_1"/>
    <property type="match status" value="1"/>
</dbReference>
<comment type="caution">
    <text evidence="4">The sequence shown here is derived from an EMBL/GenBank/DDBJ whole genome shotgun (WGS) entry which is preliminary data.</text>
</comment>
<dbReference type="CDD" id="cd00191">
    <property type="entry name" value="TY"/>
    <property type="match status" value="1"/>
</dbReference>
<dbReference type="PROSITE" id="PS00484">
    <property type="entry name" value="THYROGLOBULIN_1_1"/>
    <property type="match status" value="1"/>
</dbReference>
<feature type="domain" description="Thyroglobulin type-1" evidence="3">
    <location>
        <begin position="31"/>
        <end position="91"/>
    </location>
</feature>
<dbReference type="AlphaFoldDB" id="A0A6A5E4L1"/>
<dbReference type="InterPro" id="IPR000716">
    <property type="entry name" value="Thyroglobulin_1"/>
</dbReference>
<evidence type="ECO:0000259" key="3">
    <source>
        <dbReference type="PROSITE" id="PS51162"/>
    </source>
</evidence>
<keyword evidence="5" id="KW-1185">Reference proteome</keyword>
<dbReference type="InterPro" id="IPR036857">
    <property type="entry name" value="Thyroglobulin_1_sf"/>
</dbReference>
<proteinExistence type="predicted"/>
<evidence type="ECO:0000313" key="5">
    <source>
        <dbReference type="Proteomes" id="UP000465112"/>
    </source>
</evidence>
<keyword evidence="1 2" id="KW-1015">Disulfide bond</keyword>
<evidence type="ECO:0000256" key="2">
    <source>
        <dbReference type="PROSITE-ProRule" id="PRU00500"/>
    </source>
</evidence>
<dbReference type="Gene3D" id="4.10.800.10">
    <property type="entry name" value="Thyroglobulin type-1"/>
    <property type="match status" value="1"/>
</dbReference>